<feature type="transmembrane region" description="Helical" evidence="5">
    <location>
        <begin position="184"/>
        <end position="203"/>
    </location>
</feature>
<feature type="domain" description="ABC transmembrane type-2" evidence="6">
    <location>
        <begin position="34"/>
        <end position="262"/>
    </location>
</feature>
<dbReference type="AlphaFoldDB" id="A0A6G8I201"/>
<keyword evidence="3 5" id="KW-1133">Transmembrane helix</keyword>
<keyword evidence="4 5" id="KW-0472">Membrane</keyword>
<dbReference type="InterPro" id="IPR047817">
    <property type="entry name" value="ABC2_TM_bact-type"/>
</dbReference>
<reference evidence="7 9" key="1">
    <citation type="submission" date="2019-12" db="EMBL/GenBank/DDBJ databases">
        <title>Complete genome sequence of Streptococcus lutetiensis CNU 77-61 isolated from Capra aegagrus hircus.</title>
        <authorList>
            <person name="Park S.Y."/>
            <person name="Kim J.H."/>
            <person name="Seo S.W."/>
        </authorList>
    </citation>
    <scope>NUCLEOTIDE SEQUENCE [LARGE SCALE GENOMIC DNA]</scope>
    <source>
        <strain evidence="7 9">CNU_77-61</strain>
    </source>
</reference>
<feature type="transmembrane region" description="Helical" evidence="5">
    <location>
        <begin position="113"/>
        <end position="145"/>
    </location>
</feature>
<protein>
    <recommendedName>
        <fullName evidence="5">Transport permease protein</fullName>
    </recommendedName>
</protein>
<evidence type="ECO:0000256" key="2">
    <source>
        <dbReference type="ARBA" id="ARBA00022692"/>
    </source>
</evidence>
<organism evidence="8 10">
    <name type="scientific">Streptococcus ruminicola</name>
    <dbReference type="NCBI Taxonomy" id="2686210"/>
    <lineage>
        <taxon>Bacteria</taxon>
        <taxon>Bacillati</taxon>
        <taxon>Bacillota</taxon>
        <taxon>Bacilli</taxon>
        <taxon>Lactobacillales</taxon>
        <taxon>Streptococcaceae</taxon>
        <taxon>Streptococcus</taxon>
    </lineage>
</organism>
<feature type="transmembrane region" description="Helical" evidence="5">
    <location>
        <begin position="70"/>
        <end position="92"/>
    </location>
</feature>
<keyword evidence="9" id="KW-1185">Reference proteome</keyword>
<feature type="transmembrane region" description="Helical" evidence="5">
    <location>
        <begin position="40"/>
        <end position="58"/>
    </location>
</feature>
<dbReference type="PRINTS" id="PR00164">
    <property type="entry name" value="ABC2TRNSPORT"/>
</dbReference>
<name>A0A6G8I201_9STRE</name>
<keyword evidence="5" id="KW-0813">Transport</keyword>
<dbReference type="PANTHER" id="PTHR43229:SF3">
    <property type="entry name" value="ABC-TYPE MULTIDRUG TRANSPORT SYSTEM, PERMEASE COMPONENT"/>
    <property type="match status" value="1"/>
</dbReference>
<evidence type="ECO:0000313" key="8">
    <source>
        <dbReference type="EMBL" id="QIM47152.1"/>
    </source>
</evidence>
<gene>
    <name evidence="7" type="ORF">GP482_03395</name>
    <name evidence="8" type="ORF">GPZ88_08975</name>
</gene>
<dbReference type="InterPro" id="IPR051784">
    <property type="entry name" value="Nod_factor_ABC_transporter"/>
</dbReference>
<dbReference type="KEGG" id="srum:GPZ88_08975"/>
<dbReference type="InterPro" id="IPR000412">
    <property type="entry name" value="ABC_2_transport"/>
</dbReference>
<dbReference type="Pfam" id="PF01061">
    <property type="entry name" value="ABC2_membrane"/>
    <property type="match status" value="1"/>
</dbReference>
<dbReference type="PIRSF" id="PIRSF006648">
    <property type="entry name" value="DrrB"/>
    <property type="match status" value="1"/>
</dbReference>
<dbReference type="Proteomes" id="UP000433223">
    <property type="component" value="Chromosome"/>
</dbReference>
<reference evidence="8 10" key="2">
    <citation type="submission" date="2019-12" db="EMBL/GenBank/DDBJ databases">
        <title>Complete genome sequence of Streptococcus sp. CNU G2 isolated frome Bos taurus coreanae.</title>
        <authorList>
            <person name="Park S.Y."/>
            <person name="Kim J.H."/>
            <person name="Seo S.W."/>
        </authorList>
    </citation>
    <scope>NUCLEOTIDE SEQUENCE [LARGE SCALE GENOMIC DNA]</scope>
    <source>
        <strain evidence="8 10">CNU G2</strain>
    </source>
</reference>
<evidence type="ECO:0000259" key="6">
    <source>
        <dbReference type="PROSITE" id="PS51012"/>
    </source>
</evidence>
<dbReference type="RefSeq" id="WP_157629026.1">
    <property type="nucleotide sequence ID" value="NZ_CP046624.1"/>
</dbReference>
<evidence type="ECO:0000256" key="1">
    <source>
        <dbReference type="ARBA" id="ARBA00004141"/>
    </source>
</evidence>
<dbReference type="PROSITE" id="PS51012">
    <property type="entry name" value="ABC_TM2"/>
    <property type="match status" value="1"/>
</dbReference>
<dbReference type="GO" id="GO:0043190">
    <property type="term" value="C:ATP-binding cassette (ABC) transporter complex"/>
    <property type="evidence" value="ECO:0007669"/>
    <property type="project" value="InterPro"/>
</dbReference>
<feature type="transmembrane region" description="Helical" evidence="5">
    <location>
        <begin position="151"/>
        <end position="172"/>
    </location>
</feature>
<keyword evidence="5" id="KW-1003">Cell membrane</keyword>
<sequence length="266" mass="29929">MIEARNLRHNSNLGLYGGKIVAKNELVAFFRSKGVLTSQLIQPILYVVFVVVGLNDSIHSVNFRGVNVTYAEYTILGIIGLLIIGQMTQVIYRVTIDKKYGLLALKLCSGVKPFFYILGMSVFPILGLLVQEVVIFGIAILFGIQLVVSKYLIVIILSILILLFWNSIGILITMFINDYRRRDIVIRFLLTPLGFSAPVFYIMDSAPEVIRLFGKINPLTYQLEIIRDVYFNNIYFGVIGILLTSVVAIVVAILVIPRINLILIER</sequence>
<feature type="transmembrane region" description="Helical" evidence="5">
    <location>
        <begin position="234"/>
        <end position="256"/>
    </location>
</feature>
<evidence type="ECO:0000256" key="5">
    <source>
        <dbReference type="RuleBase" id="RU361157"/>
    </source>
</evidence>
<comment type="subcellular location">
    <subcellularLocation>
        <location evidence="5">Cell membrane</location>
        <topology evidence="5">Multi-pass membrane protein</topology>
    </subcellularLocation>
    <subcellularLocation>
        <location evidence="1">Membrane</location>
        <topology evidence="1">Multi-pass membrane protein</topology>
    </subcellularLocation>
</comment>
<evidence type="ECO:0000256" key="3">
    <source>
        <dbReference type="ARBA" id="ARBA00022989"/>
    </source>
</evidence>
<dbReference type="EMBL" id="CP046875">
    <property type="protein sequence ID" value="QGZ27234.1"/>
    <property type="molecule type" value="Genomic_DNA"/>
</dbReference>
<evidence type="ECO:0000313" key="10">
    <source>
        <dbReference type="Proteomes" id="UP000503166"/>
    </source>
</evidence>
<accession>A0A6G8I201</accession>
<evidence type="ECO:0000313" key="7">
    <source>
        <dbReference type="EMBL" id="QGZ27234.1"/>
    </source>
</evidence>
<dbReference type="PANTHER" id="PTHR43229">
    <property type="entry name" value="NODULATION PROTEIN J"/>
    <property type="match status" value="1"/>
</dbReference>
<dbReference type="GO" id="GO:0140359">
    <property type="term" value="F:ABC-type transporter activity"/>
    <property type="evidence" value="ECO:0007669"/>
    <property type="project" value="InterPro"/>
</dbReference>
<evidence type="ECO:0000256" key="4">
    <source>
        <dbReference type="ARBA" id="ARBA00023136"/>
    </source>
</evidence>
<comment type="similarity">
    <text evidence="5">Belongs to the ABC-2 integral membrane protein family.</text>
</comment>
<dbReference type="InterPro" id="IPR013525">
    <property type="entry name" value="ABC2_TM"/>
</dbReference>
<dbReference type="Proteomes" id="UP000503166">
    <property type="component" value="Chromosome"/>
</dbReference>
<dbReference type="EMBL" id="CP046919">
    <property type="protein sequence ID" value="QIM47152.1"/>
    <property type="molecule type" value="Genomic_DNA"/>
</dbReference>
<keyword evidence="2 5" id="KW-0812">Transmembrane</keyword>
<proteinExistence type="inferred from homology"/>
<evidence type="ECO:0000313" key="9">
    <source>
        <dbReference type="Proteomes" id="UP000433223"/>
    </source>
</evidence>